<comment type="caution">
    <text evidence="1">The sequence shown here is derived from an EMBL/GenBank/DDBJ whole genome shotgun (WGS) entry which is preliminary data.</text>
</comment>
<accession>A0A3M7RU35</accession>
<protein>
    <recommendedName>
        <fullName evidence="3">RNA-directed DNA polymerase from mobile element jockey-like</fullName>
    </recommendedName>
</protein>
<sequence>MLQEGLSQLNLKKSIKFVKITLSELKEAINKAKDQSAIGFDGIHNKMLINLPNPFLIRVLEFFNLCLKHSHGYLFNKTIPYSETNKFLGLYFDESLCFDKQIKEKKILLSQKSSFYSSDISGLIQDWFKKRTGSTNRFQTRTGSINRFQKRTGAHARTEKQINKYYVAHV</sequence>
<evidence type="ECO:0000313" key="2">
    <source>
        <dbReference type="Proteomes" id="UP000276133"/>
    </source>
</evidence>
<keyword evidence="2" id="KW-1185">Reference proteome</keyword>
<gene>
    <name evidence="1" type="ORF">BpHYR1_012379</name>
</gene>
<proteinExistence type="predicted"/>
<dbReference type="AlphaFoldDB" id="A0A3M7RU35"/>
<evidence type="ECO:0008006" key="3">
    <source>
        <dbReference type="Google" id="ProtNLM"/>
    </source>
</evidence>
<dbReference type="Proteomes" id="UP000276133">
    <property type="component" value="Unassembled WGS sequence"/>
</dbReference>
<reference evidence="1 2" key="1">
    <citation type="journal article" date="2018" name="Sci. Rep.">
        <title>Genomic signatures of local adaptation to the degree of environmental predictability in rotifers.</title>
        <authorList>
            <person name="Franch-Gras L."/>
            <person name="Hahn C."/>
            <person name="Garcia-Roger E.M."/>
            <person name="Carmona M.J."/>
            <person name="Serra M."/>
            <person name="Gomez A."/>
        </authorList>
    </citation>
    <scope>NUCLEOTIDE SEQUENCE [LARGE SCALE GENOMIC DNA]</scope>
    <source>
        <strain evidence="1">HYR1</strain>
    </source>
</reference>
<organism evidence="1 2">
    <name type="scientific">Brachionus plicatilis</name>
    <name type="common">Marine rotifer</name>
    <name type="synonym">Brachionus muelleri</name>
    <dbReference type="NCBI Taxonomy" id="10195"/>
    <lineage>
        <taxon>Eukaryota</taxon>
        <taxon>Metazoa</taxon>
        <taxon>Spiralia</taxon>
        <taxon>Gnathifera</taxon>
        <taxon>Rotifera</taxon>
        <taxon>Eurotatoria</taxon>
        <taxon>Monogononta</taxon>
        <taxon>Pseudotrocha</taxon>
        <taxon>Ploima</taxon>
        <taxon>Brachionidae</taxon>
        <taxon>Brachionus</taxon>
    </lineage>
</organism>
<dbReference type="EMBL" id="REGN01002604">
    <property type="protein sequence ID" value="RNA27066.1"/>
    <property type="molecule type" value="Genomic_DNA"/>
</dbReference>
<name>A0A3M7RU35_BRAPC</name>
<evidence type="ECO:0000313" key="1">
    <source>
        <dbReference type="EMBL" id="RNA27066.1"/>
    </source>
</evidence>